<dbReference type="STRING" id="6832.A0A553N680"/>
<feature type="transmembrane region" description="Helical" evidence="8">
    <location>
        <begin position="109"/>
        <end position="131"/>
    </location>
</feature>
<evidence type="ECO:0000256" key="3">
    <source>
        <dbReference type="ARBA" id="ARBA00022692"/>
    </source>
</evidence>
<comment type="subunit">
    <text evidence="8">Component of the TIM23 complex.</text>
</comment>
<evidence type="ECO:0000256" key="6">
    <source>
        <dbReference type="ARBA" id="ARBA00023128"/>
    </source>
</evidence>
<keyword evidence="8" id="KW-0813">Transport</keyword>
<evidence type="ECO:0000256" key="8">
    <source>
        <dbReference type="RuleBase" id="RU367142"/>
    </source>
</evidence>
<reference evidence="10 11" key="1">
    <citation type="journal article" date="2018" name="Nat. Ecol. Evol.">
        <title>Genomic signatures of mitonuclear coevolution across populations of Tigriopus californicus.</title>
        <authorList>
            <person name="Barreto F.S."/>
            <person name="Watson E.T."/>
            <person name="Lima T.G."/>
            <person name="Willett C.S."/>
            <person name="Edmands S."/>
            <person name="Li W."/>
            <person name="Burton R.S."/>
        </authorList>
    </citation>
    <scope>NUCLEOTIDE SEQUENCE [LARGE SCALE GENOMIC DNA]</scope>
    <source>
        <strain evidence="10 11">San Diego</strain>
    </source>
</reference>
<keyword evidence="6 8" id="KW-0496">Mitochondrion</keyword>
<dbReference type="EMBL" id="VCGU01000459">
    <property type="protein sequence ID" value="TRY60939.1"/>
    <property type="molecule type" value="Genomic_DNA"/>
</dbReference>
<evidence type="ECO:0000256" key="4">
    <source>
        <dbReference type="ARBA" id="ARBA00022946"/>
    </source>
</evidence>
<proteinExistence type="inferred from homology"/>
<keyword evidence="4" id="KW-0809">Transit peptide</keyword>
<keyword evidence="8" id="KW-0653">Protein transport</keyword>
<evidence type="ECO:0000313" key="10">
    <source>
        <dbReference type="EMBL" id="TRY60939.1"/>
    </source>
</evidence>
<gene>
    <name evidence="10" type="ORF">TCAL_13304</name>
</gene>
<keyword evidence="11" id="KW-1185">Reference proteome</keyword>
<keyword evidence="8" id="KW-0999">Mitochondrion inner membrane</keyword>
<evidence type="ECO:0000256" key="7">
    <source>
        <dbReference type="ARBA" id="ARBA00023136"/>
    </source>
</evidence>
<dbReference type="InterPro" id="IPR013261">
    <property type="entry name" value="Tim21"/>
</dbReference>
<keyword evidence="5 8" id="KW-1133">Transmembrane helix</keyword>
<comment type="caution">
    <text evidence="10">The sequence shown here is derived from an EMBL/GenBank/DDBJ whole genome shotgun (WGS) entry which is preliminary data.</text>
</comment>
<sequence>MSHFILHATGRPPGLLRLPLTVCLPGPVSPHRLVKARVAARLDPGLVQDRGPSLLAGIQRRGLQCPSRGVFSSGRPGSDTPAPVEPDATANQTLQVGFKEKAAKENVKTATYGSVIVIGVGITAVVLYTVFSELFSSSSPVKLFQMASEKCVQHPRVQDLLGEPIKAFGEETRRGRRRHVSHVEYVDKEGRKGIRVQFYLQGLRKRGTAQIDAREDESGSMKTRFIIVTADDLLATSVVVEDNR</sequence>
<dbReference type="GO" id="GO:0005744">
    <property type="term" value="C:TIM23 mitochondrial import inner membrane translocase complex"/>
    <property type="evidence" value="ECO:0007669"/>
    <property type="project" value="UniProtKB-UniRule"/>
</dbReference>
<dbReference type="GO" id="GO:0030150">
    <property type="term" value="P:protein import into mitochondrial matrix"/>
    <property type="evidence" value="ECO:0007669"/>
    <property type="project" value="UniProtKB-UniRule"/>
</dbReference>
<comment type="similarity">
    <text evidence="2 8">Belongs to the TIM21 family.</text>
</comment>
<evidence type="ECO:0000256" key="2">
    <source>
        <dbReference type="ARBA" id="ARBA00010867"/>
    </source>
</evidence>
<keyword evidence="7 8" id="KW-0472">Membrane</keyword>
<evidence type="ECO:0000256" key="1">
    <source>
        <dbReference type="ARBA" id="ARBA00004304"/>
    </source>
</evidence>
<dbReference type="Pfam" id="PF08294">
    <property type="entry name" value="TIM21"/>
    <property type="match status" value="1"/>
</dbReference>
<feature type="region of interest" description="Disordered" evidence="9">
    <location>
        <begin position="69"/>
        <end position="90"/>
    </location>
</feature>
<evidence type="ECO:0000256" key="9">
    <source>
        <dbReference type="SAM" id="MobiDB-lite"/>
    </source>
</evidence>
<dbReference type="PANTHER" id="PTHR13032">
    <property type="entry name" value="MITOCHONDRIAL IMPORT INNER MEMBRANE TRANSLOCASE SUBUNIT TIM21"/>
    <property type="match status" value="1"/>
</dbReference>
<comment type="function">
    <text evidence="8">Essential component of the TIM23 complex, a complex that mediates the translocation of transit peptide-containing proteins across the mitochondrial inner membrane.</text>
</comment>
<dbReference type="InterPro" id="IPR038552">
    <property type="entry name" value="Tim21_IMS_sf"/>
</dbReference>
<dbReference type="PANTHER" id="PTHR13032:SF6">
    <property type="entry name" value="MITOCHONDRIAL IMPORT INNER MEMBRANE TRANSLOCASE SUBUNIT TIM21"/>
    <property type="match status" value="1"/>
</dbReference>
<evidence type="ECO:0000313" key="11">
    <source>
        <dbReference type="Proteomes" id="UP000318571"/>
    </source>
</evidence>
<protein>
    <recommendedName>
        <fullName evidence="8">Mitochondrial import inner membrane translocase subunit Tim21</fullName>
    </recommendedName>
</protein>
<dbReference type="AlphaFoldDB" id="A0A553N680"/>
<keyword evidence="3 8" id="KW-0812">Transmembrane</keyword>
<comment type="subcellular location">
    <subcellularLocation>
        <location evidence="8">Mitochondrion inner membrane</location>
        <topology evidence="8">Single-pass membrane protein</topology>
    </subcellularLocation>
    <subcellularLocation>
        <location evidence="1">Mitochondrion membrane</location>
        <topology evidence="1">Single-pass membrane protein</topology>
    </subcellularLocation>
</comment>
<dbReference type="Gene3D" id="3.10.450.320">
    <property type="entry name" value="Mitochondrial import inner membrane translocase subunit Tim21"/>
    <property type="match status" value="1"/>
</dbReference>
<keyword evidence="8" id="KW-0811">Translocation</keyword>
<organism evidence="10 11">
    <name type="scientific">Tigriopus californicus</name>
    <name type="common">Marine copepod</name>
    <dbReference type="NCBI Taxonomy" id="6832"/>
    <lineage>
        <taxon>Eukaryota</taxon>
        <taxon>Metazoa</taxon>
        <taxon>Ecdysozoa</taxon>
        <taxon>Arthropoda</taxon>
        <taxon>Crustacea</taxon>
        <taxon>Multicrustacea</taxon>
        <taxon>Hexanauplia</taxon>
        <taxon>Copepoda</taxon>
        <taxon>Harpacticoida</taxon>
        <taxon>Harpacticidae</taxon>
        <taxon>Tigriopus</taxon>
    </lineage>
</organism>
<name>A0A553N680_TIGCA</name>
<dbReference type="Proteomes" id="UP000318571">
    <property type="component" value="Chromosome 8"/>
</dbReference>
<evidence type="ECO:0000256" key="5">
    <source>
        <dbReference type="ARBA" id="ARBA00022989"/>
    </source>
</evidence>
<accession>A0A553N680</accession>